<name>A0AAE0EYK1_9CHLO</name>
<sequence>MKRKCGHELEGGPKDRCQECNRLSKLKCRKKKKLALDYMECPASLRDWVQAFVPLFEVTEVMVESIYSSVQLSRYSDEKTLASRAAVPADQVSRLVRKFDKANLVNMKEVNCKTIVDPFAGGSGILQQVQLQLKDCLTSVDFKKFEFISVDHPKISKAIKLDQRVDVYASQYAVPEANYICKLPITGGELVAFMYFAERYRDFCAFLLPATWINPTDALQRAWWGKKCMEKKSLQADRFRGSPVDGDS</sequence>
<organism evidence="1 2">
    <name type="scientific">Cymbomonas tetramitiformis</name>
    <dbReference type="NCBI Taxonomy" id="36881"/>
    <lineage>
        <taxon>Eukaryota</taxon>
        <taxon>Viridiplantae</taxon>
        <taxon>Chlorophyta</taxon>
        <taxon>Pyramimonadophyceae</taxon>
        <taxon>Pyramimonadales</taxon>
        <taxon>Pyramimonadaceae</taxon>
        <taxon>Cymbomonas</taxon>
    </lineage>
</organism>
<protein>
    <submittedName>
        <fullName evidence="1">Uncharacterized protein</fullName>
    </submittedName>
</protein>
<proteinExistence type="predicted"/>
<evidence type="ECO:0000313" key="2">
    <source>
        <dbReference type="Proteomes" id="UP001190700"/>
    </source>
</evidence>
<gene>
    <name evidence="1" type="ORF">CYMTET_45467</name>
</gene>
<keyword evidence="2" id="KW-1185">Reference proteome</keyword>
<reference evidence="1 2" key="1">
    <citation type="journal article" date="2015" name="Genome Biol. Evol.">
        <title>Comparative Genomics of a Bacterivorous Green Alga Reveals Evolutionary Causalities and Consequences of Phago-Mixotrophic Mode of Nutrition.</title>
        <authorList>
            <person name="Burns J.A."/>
            <person name="Paasch A."/>
            <person name="Narechania A."/>
            <person name="Kim E."/>
        </authorList>
    </citation>
    <scope>NUCLEOTIDE SEQUENCE [LARGE SCALE GENOMIC DNA]</scope>
    <source>
        <strain evidence="1 2">PLY_AMNH</strain>
    </source>
</reference>
<dbReference type="EMBL" id="LGRX02031202">
    <property type="protein sequence ID" value="KAK3244944.1"/>
    <property type="molecule type" value="Genomic_DNA"/>
</dbReference>
<comment type="caution">
    <text evidence="1">The sequence shown here is derived from an EMBL/GenBank/DDBJ whole genome shotgun (WGS) entry which is preliminary data.</text>
</comment>
<dbReference type="Proteomes" id="UP001190700">
    <property type="component" value="Unassembled WGS sequence"/>
</dbReference>
<accession>A0AAE0EYK1</accession>
<dbReference type="AlphaFoldDB" id="A0AAE0EYK1"/>
<evidence type="ECO:0000313" key="1">
    <source>
        <dbReference type="EMBL" id="KAK3244944.1"/>
    </source>
</evidence>